<dbReference type="GO" id="GO:0003677">
    <property type="term" value="F:DNA binding"/>
    <property type="evidence" value="ECO:0007669"/>
    <property type="project" value="UniProtKB-UniRule"/>
</dbReference>
<sequence length="744" mass="83852">MKIAELPIPKEIIEELEKQGISSLYPPQTEAVKKGLLDGDNLVIAIPTASGKTLLALLAAVKKVEETSYKVLYLAPLRALAYEKYLEFKKFFSKLKKRTILLTGDYDIEDNRAMYADIIVATNEKIDSALRHKSKWLSKVGLVISDEVHLINSMNRGPTLEVVLAQLKKNPEVQVIALSATIRNADELSRWLEANLVSSTWRPVELHEGVIYGNTIIYKGLKNVSIPLTYKDSFLNLLDYVLKKKYQTLVFLTTRKTAETTAKKVSSKVSKILTQKEKESLSLAAARIVKQSSGTKQAEQIAKLVQSGVAFHHAGLSPIQRRIIEIEFKKGNIKILTSTPTLAAGINLPARFVIIKSIYRYSTSLGSHPIPVLEFKQQSGRAGRPQYDKEGDAIVVARNEDEAQDLYSRYIIADTEDIESRLASEPALRRITLGQIATENTRTMEELFDFISETFYGYKENPVNLSSLIKSVIDFFKEEGLVKNNPEVLLPTRFGKRVSELYIDPRSAVIIRSGLERANRMPKELVTEISILHLICSTPDVRFITYRKPDQTPLMNFVTEHEDEILTELPSSYAEIDIFLSQLKTALVIRDWINEVPEDTILSRYGIGSGDIYNIISNAEWILYSGGELAELLGYSEIATKIKRLHSRIKVGIKEELLDLTQIPGIGRVRARALYDNGYKSLEDLRKAKVENLVKLPRFGKELAEAILKFVHTGEADFSLEDLETEFEQETVSTSSQKSLDDFF</sequence>
<evidence type="ECO:0000256" key="4">
    <source>
        <dbReference type="ARBA" id="ARBA00022806"/>
    </source>
</evidence>
<dbReference type="Pfam" id="PF00270">
    <property type="entry name" value="DEAD"/>
    <property type="match status" value="1"/>
</dbReference>
<dbReference type="SUPFAM" id="SSF46785">
    <property type="entry name" value="Winged helix' DNA-binding domain"/>
    <property type="match status" value="1"/>
</dbReference>
<keyword evidence="8 10" id="KW-0413">Isomerase</keyword>
<evidence type="ECO:0000256" key="10">
    <source>
        <dbReference type="HAMAP-Rule" id="MF_00442"/>
    </source>
</evidence>
<dbReference type="GO" id="GO:0006281">
    <property type="term" value="P:DNA repair"/>
    <property type="evidence" value="ECO:0007669"/>
    <property type="project" value="UniProtKB-UniRule"/>
</dbReference>
<dbReference type="PANTHER" id="PTHR47961">
    <property type="entry name" value="DNA POLYMERASE THETA, PUTATIVE (AFU_ORTHOLOGUE AFUA_1G05260)-RELATED"/>
    <property type="match status" value="1"/>
</dbReference>
<dbReference type="EC" id="5.6.2.4" evidence="10"/>
<dbReference type="Pfam" id="PF21280">
    <property type="entry name" value="Helicase_dom4_arc"/>
    <property type="match status" value="1"/>
</dbReference>
<dbReference type="Pfam" id="PF14520">
    <property type="entry name" value="HHH_5"/>
    <property type="match status" value="1"/>
</dbReference>
<keyword evidence="3 10" id="KW-0378">Hydrolase</keyword>
<feature type="domain" description="Helicase C-terminal" evidence="12">
    <location>
        <begin position="236"/>
        <end position="434"/>
    </location>
</feature>
<gene>
    <name evidence="10" type="primary">hel308</name>
    <name evidence="13" type="ORF">K9W45_12735</name>
</gene>
<keyword evidence="6 10" id="KW-0238">DNA-binding</keyword>
<dbReference type="SMART" id="SM00278">
    <property type="entry name" value="HhH1"/>
    <property type="match status" value="2"/>
</dbReference>
<evidence type="ECO:0000259" key="12">
    <source>
        <dbReference type="PROSITE" id="PS51194"/>
    </source>
</evidence>
<comment type="similarity">
    <text evidence="10">Belongs to the helicase family. Hel308 subfamily.</text>
</comment>
<dbReference type="InterPro" id="IPR050474">
    <property type="entry name" value="Hel308_SKI2-like"/>
</dbReference>
<comment type="catalytic activity">
    <reaction evidence="10">
        <text>ATP + H2O = ADP + phosphate + H(+)</text>
        <dbReference type="Rhea" id="RHEA:13065"/>
        <dbReference type="ChEBI" id="CHEBI:15377"/>
        <dbReference type="ChEBI" id="CHEBI:15378"/>
        <dbReference type="ChEBI" id="CHEBI:30616"/>
        <dbReference type="ChEBI" id="CHEBI:43474"/>
        <dbReference type="ChEBI" id="CHEBI:456216"/>
        <dbReference type="EC" id="5.6.2.4"/>
    </reaction>
</comment>
<dbReference type="PANTHER" id="PTHR47961:SF10">
    <property type="entry name" value="ATP-DEPENDENT DNA HELICASE HEL308"/>
    <property type="match status" value="1"/>
</dbReference>
<evidence type="ECO:0000256" key="3">
    <source>
        <dbReference type="ARBA" id="ARBA00022801"/>
    </source>
</evidence>
<keyword evidence="1 10" id="KW-0547">Nucleotide-binding</keyword>
<dbReference type="Gene3D" id="1.10.3380.30">
    <property type="match status" value="1"/>
</dbReference>
<feature type="domain" description="Helicase ATP-binding" evidence="11">
    <location>
        <begin position="33"/>
        <end position="200"/>
    </location>
</feature>
<proteinExistence type="inferred from homology"/>
<comment type="catalytic activity">
    <reaction evidence="9 10">
        <text>Couples ATP hydrolysis with the unwinding of duplex DNA by translocating in the 3'-5' direction.</text>
        <dbReference type="EC" id="5.6.2.4"/>
    </reaction>
</comment>
<dbReference type="Gene3D" id="3.40.50.300">
    <property type="entry name" value="P-loop containing nucleotide triphosphate hydrolases"/>
    <property type="match status" value="2"/>
</dbReference>
<keyword evidence="2 10" id="KW-0227">DNA damage</keyword>
<dbReference type="SUPFAM" id="SSF52540">
    <property type="entry name" value="P-loop containing nucleoside triphosphate hydrolases"/>
    <property type="match status" value="1"/>
</dbReference>
<keyword evidence="4 10" id="KW-0347">Helicase</keyword>
<dbReference type="GO" id="GO:0005524">
    <property type="term" value="F:ATP binding"/>
    <property type="evidence" value="ECO:0007669"/>
    <property type="project" value="UniProtKB-UniRule"/>
</dbReference>
<dbReference type="InterPro" id="IPR001650">
    <property type="entry name" value="Helicase_C-like"/>
</dbReference>
<dbReference type="Pfam" id="PF00271">
    <property type="entry name" value="Helicase_C"/>
    <property type="match status" value="1"/>
</dbReference>
<evidence type="ECO:0000259" key="11">
    <source>
        <dbReference type="PROSITE" id="PS51192"/>
    </source>
</evidence>
<dbReference type="InterPro" id="IPR036390">
    <property type="entry name" value="WH_DNA-bd_sf"/>
</dbReference>
<evidence type="ECO:0000256" key="1">
    <source>
        <dbReference type="ARBA" id="ARBA00022741"/>
    </source>
</evidence>
<reference evidence="13" key="1">
    <citation type="journal article" date="2022" name="Nat. Microbiol.">
        <title>Unique mobile elements and scalable gene flow at the prokaryote-eukaryote boundary revealed by circularized Asgard archaea genomes.</title>
        <authorList>
            <person name="Wu F."/>
            <person name="Speth D.R."/>
            <person name="Philosof A."/>
            <person name="Cremiere A."/>
            <person name="Narayanan A."/>
            <person name="Barco R.A."/>
            <person name="Connon S.A."/>
            <person name="Amend J.P."/>
            <person name="Antoshechkin I.A."/>
            <person name="Orphan V.J."/>
        </authorList>
    </citation>
    <scope>NUCLEOTIDE SEQUENCE</scope>
    <source>
        <strain evidence="13">PM71</strain>
    </source>
</reference>
<dbReference type="InterPro" id="IPR003583">
    <property type="entry name" value="Hlx-hairpin-Hlx_DNA-bd_motif"/>
</dbReference>
<evidence type="ECO:0000256" key="8">
    <source>
        <dbReference type="ARBA" id="ARBA00023235"/>
    </source>
</evidence>
<evidence type="ECO:0000256" key="2">
    <source>
        <dbReference type="ARBA" id="ARBA00022763"/>
    </source>
</evidence>
<dbReference type="HAMAP" id="MF_00442">
    <property type="entry name" value="Helicase_Hel308"/>
    <property type="match status" value="1"/>
</dbReference>
<feature type="binding site" evidence="10">
    <location>
        <position position="28"/>
    </location>
    <ligand>
        <name>ATP</name>
        <dbReference type="ChEBI" id="CHEBI:30616"/>
    </ligand>
</feature>
<dbReference type="SMART" id="SM00490">
    <property type="entry name" value="HELICc"/>
    <property type="match status" value="1"/>
</dbReference>
<evidence type="ECO:0000256" key="7">
    <source>
        <dbReference type="ARBA" id="ARBA00023204"/>
    </source>
</evidence>
<dbReference type="GO" id="GO:0043138">
    <property type="term" value="F:3'-5' DNA helicase activity"/>
    <property type="evidence" value="ECO:0007669"/>
    <property type="project" value="UniProtKB-UniRule"/>
</dbReference>
<dbReference type="GO" id="GO:0016818">
    <property type="term" value="F:hydrolase activity, acting on acid anhydrides, in phosphorus-containing anhydrides"/>
    <property type="evidence" value="ECO:0007669"/>
    <property type="project" value="UniProtKB-UniRule"/>
</dbReference>
<dbReference type="InterPro" id="IPR022965">
    <property type="entry name" value="Helicase_Hel308"/>
</dbReference>
<dbReference type="InterPro" id="IPR048772">
    <property type="entry name" value="Hel308-like_dom4"/>
</dbReference>
<evidence type="ECO:0000256" key="5">
    <source>
        <dbReference type="ARBA" id="ARBA00022840"/>
    </source>
</evidence>
<dbReference type="AlphaFoldDB" id="A0A9Y1BKT8"/>
<name>A0A9Y1BKT8_9ARCH</name>
<dbReference type="InterPro" id="IPR011545">
    <property type="entry name" value="DEAD/DEAH_box_helicase_dom"/>
</dbReference>
<dbReference type="SMART" id="SM00487">
    <property type="entry name" value="DEXDc"/>
    <property type="match status" value="1"/>
</dbReference>
<evidence type="ECO:0000256" key="9">
    <source>
        <dbReference type="ARBA" id="ARBA00034617"/>
    </source>
</evidence>
<dbReference type="PROSITE" id="PS51194">
    <property type="entry name" value="HELICASE_CTER"/>
    <property type="match status" value="1"/>
</dbReference>
<evidence type="ECO:0000256" key="6">
    <source>
        <dbReference type="ARBA" id="ARBA00023125"/>
    </source>
</evidence>
<dbReference type="EMBL" id="CP084166">
    <property type="protein sequence ID" value="UJG40687.1"/>
    <property type="molecule type" value="Genomic_DNA"/>
</dbReference>
<comment type="subunit">
    <text evidence="10">Monomer.</text>
</comment>
<dbReference type="Gene3D" id="1.10.150.20">
    <property type="entry name" value="5' to 3' exonuclease, C-terminal subdomain"/>
    <property type="match status" value="1"/>
</dbReference>
<dbReference type="PROSITE" id="PS51192">
    <property type="entry name" value="HELICASE_ATP_BIND_1"/>
    <property type="match status" value="1"/>
</dbReference>
<dbReference type="CDD" id="cd18795">
    <property type="entry name" value="SF2_C_Ski2"/>
    <property type="match status" value="1"/>
</dbReference>
<dbReference type="SUPFAM" id="SSF158702">
    <property type="entry name" value="Sec63 N-terminal domain-like"/>
    <property type="match status" value="1"/>
</dbReference>
<keyword evidence="7 10" id="KW-0234">DNA repair</keyword>
<accession>A0A9Y1BKT8</accession>
<comment type="function">
    <text evidence="10">DNA-dependent ATPase and 3'-5' DNA helicase that may be involved in repair of stalled replication forks.</text>
</comment>
<dbReference type="Proteomes" id="UP001201020">
    <property type="component" value="Chromosome"/>
</dbReference>
<organism evidence="13">
    <name type="scientific">Candidatus Heimdallarchaeum aukensis</name>
    <dbReference type="NCBI Taxonomy" id="2876573"/>
    <lineage>
        <taxon>Archaea</taxon>
        <taxon>Promethearchaeati</taxon>
        <taxon>Candidatus Heimdallarchaeota</taxon>
        <taxon>Candidatus Heimdallarchaeia (ex Rinke et al. 2021) (nom. nud.)</taxon>
        <taxon>Candidatus Heimdallarchaeales</taxon>
        <taxon>Candidatus Heimdallarchaeaceae</taxon>
        <taxon>Candidatus Heimdallarchaeum</taxon>
    </lineage>
</organism>
<protein>
    <recommendedName>
        <fullName evidence="10">ATP-dependent DNA helicase Hel308</fullName>
        <ecNumber evidence="10">5.6.2.4</ecNumber>
    </recommendedName>
    <alternativeName>
        <fullName evidence="10">DNA 3'-5' helicase Hel308</fullName>
    </alternativeName>
</protein>
<dbReference type="InterPro" id="IPR014001">
    <property type="entry name" value="Helicase_ATP-bd"/>
</dbReference>
<evidence type="ECO:0000313" key="13">
    <source>
        <dbReference type="EMBL" id="UJG40687.1"/>
    </source>
</evidence>
<dbReference type="InterPro" id="IPR027417">
    <property type="entry name" value="P-loop_NTPase"/>
</dbReference>
<keyword evidence="5 10" id="KW-0067">ATP-binding</keyword>